<dbReference type="PANTHER" id="PTHR47893">
    <property type="entry name" value="REGULATORY PROTEIN PCHR"/>
    <property type="match status" value="1"/>
</dbReference>
<evidence type="ECO:0000313" key="3">
    <source>
        <dbReference type="Proteomes" id="UP000266118"/>
    </source>
</evidence>
<dbReference type="AlphaFoldDB" id="A0A386HPP3"/>
<dbReference type="CDD" id="cd02208">
    <property type="entry name" value="cupin_RmlC-like"/>
    <property type="match status" value="1"/>
</dbReference>
<dbReference type="KEGG" id="ark:D6B99_07130"/>
<dbReference type="InterPro" id="IPR053142">
    <property type="entry name" value="PchR_regulatory_protein"/>
</dbReference>
<accession>A0A386HPP3</accession>
<dbReference type="InterPro" id="IPR018060">
    <property type="entry name" value="HTH_AraC"/>
</dbReference>
<name>A0A386HPP3_9BACT</name>
<dbReference type="Proteomes" id="UP000266118">
    <property type="component" value="Chromosome"/>
</dbReference>
<organism evidence="2 3">
    <name type="scientific">Arachidicoccus soli</name>
    <dbReference type="NCBI Taxonomy" id="2341117"/>
    <lineage>
        <taxon>Bacteria</taxon>
        <taxon>Pseudomonadati</taxon>
        <taxon>Bacteroidota</taxon>
        <taxon>Chitinophagia</taxon>
        <taxon>Chitinophagales</taxon>
        <taxon>Chitinophagaceae</taxon>
        <taxon>Arachidicoccus</taxon>
    </lineage>
</organism>
<reference evidence="2 3" key="1">
    <citation type="submission" date="2018-09" db="EMBL/GenBank/DDBJ databases">
        <title>Arachidicoccus sp. nov., a bacterium isolated from soil.</title>
        <authorList>
            <person name="Weon H.-Y."/>
            <person name="Kwon S.-W."/>
            <person name="Lee S.A."/>
        </authorList>
    </citation>
    <scope>NUCLEOTIDE SEQUENCE [LARGE SCALE GENOMIC DNA]</scope>
    <source>
        <strain evidence="2 3">KIS59-12</strain>
    </source>
</reference>
<feature type="domain" description="HTH araC/xylS-type" evidence="1">
    <location>
        <begin position="227"/>
        <end position="314"/>
    </location>
</feature>
<protein>
    <recommendedName>
        <fullName evidence="1">HTH araC/xylS-type domain-containing protein</fullName>
    </recommendedName>
</protein>
<dbReference type="OrthoDB" id="9809338at2"/>
<evidence type="ECO:0000313" key="2">
    <source>
        <dbReference type="EMBL" id="AYD47401.1"/>
    </source>
</evidence>
<dbReference type="PROSITE" id="PS01124">
    <property type="entry name" value="HTH_ARAC_FAMILY_2"/>
    <property type="match status" value="1"/>
</dbReference>
<dbReference type="GO" id="GO:0043565">
    <property type="term" value="F:sequence-specific DNA binding"/>
    <property type="evidence" value="ECO:0007669"/>
    <property type="project" value="InterPro"/>
</dbReference>
<dbReference type="RefSeq" id="WP_119986481.1">
    <property type="nucleotide sequence ID" value="NZ_CP032489.1"/>
</dbReference>
<gene>
    <name evidence="2" type="ORF">D6B99_07130</name>
</gene>
<dbReference type="GO" id="GO:0003700">
    <property type="term" value="F:DNA-binding transcription factor activity"/>
    <property type="evidence" value="ECO:0007669"/>
    <property type="project" value="InterPro"/>
</dbReference>
<dbReference type="PANTHER" id="PTHR47893:SF1">
    <property type="entry name" value="REGULATORY PROTEIN PCHR"/>
    <property type="match status" value="1"/>
</dbReference>
<proteinExistence type="predicted"/>
<evidence type="ECO:0000259" key="1">
    <source>
        <dbReference type="PROSITE" id="PS01124"/>
    </source>
</evidence>
<keyword evidence="3" id="KW-1185">Reference proteome</keyword>
<sequence length="324" mass="38350">MLPFKLYDNWNEIKLYEGVVCDAYVLGLPGAMVYKDSDHYSFVYHQVRDFGTFQIQFLDYRFTHTTRLHYYPEEDWFVFFYCKSGELQYSLFSTERHLLKEGFCNLAFIPAGTKYSLYLSRDKYVGQIAIFFSKSLFLEIFGNYTEAWAFLHLTKNGDEAFLNSNRGIRLSLYATDLIVSLIENYTATANNYYQSLQTLRKLFEAIFRIKGIKTKYNYSFEEIEEIHSLPSIIDSMVEDKIAHKELYNQIYVYHGKIKEAFELLYHQLPEEMFEKKRLEAALKLMQKGVKFPSAASRTGFSDSDEFQRTFRKVFKQPLLLNDRD</sequence>
<dbReference type="Gene3D" id="1.10.10.60">
    <property type="entry name" value="Homeodomain-like"/>
    <property type="match status" value="1"/>
</dbReference>
<dbReference type="EMBL" id="CP032489">
    <property type="protein sequence ID" value="AYD47401.1"/>
    <property type="molecule type" value="Genomic_DNA"/>
</dbReference>